<name>A0A4T0MD89_9BASI</name>
<dbReference type="InterPro" id="IPR016169">
    <property type="entry name" value="FAD-bd_PCMH_sub2"/>
</dbReference>
<dbReference type="InterPro" id="IPR050416">
    <property type="entry name" value="FAD-linked_Oxidoreductase"/>
</dbReference>
<dbReference type="InterPro" id="IPR016167">
    <property type="entry name" value="FAD-bd_PCMH_sub1"/>
</dbReference>
<keyword evidence="4" id="KW-0560">Oxidoreductase</keyword>
<dbReference type="GO" id="GO:0071949">
    <property type="term" value="F:FAD binding"/>
    <property type="evidence" value="ECO:0007669"/>
    <property type="project" value="InterPro"/>
</dbReference>
<evidence type="ECO:0000256" key="3">
    <source>
        <dbReference type="ARBA" id="ARBA00022827"/>
    </source>
</evidence>
<accession>A0A4T0MD89</accession>
<evidence type="ECO:0000256" key="1">
    <source>
        <dbReference type="ARBA" id="ARBA00005466"/>
    </source>
</evidence>
<dbReference type="PROSITE" id="PS51387">
    <property type="entry name" value="FAD_PCMH"/>
    <property type="match status" value="1"/>
</dbReference>
<evidence type="ECO:0000256" key="4">
    <source>
        <dbReference type="ARBA" id="ARBA00023002"/>
    </source>
</evidence>
<dbReference type="GO" id="GO:0016491">
    <property type="term" value="F:oxidoreductase activity"/>
    <property type="evidence" value="ECO:0007669"/>
    <property type="project" value="UniProtKB-KW"/>
</dbReference>
<feature type="domain" description="FAD-binding PCMH-type" evidence="6">
    <location>
        <begin position="60"/>
        <end position="230"/>
    </location>
</feature>
<dbReference type="InterPro" id="IPR016166">
    <property type="entry name" value="FAD-bd_PCMH"/>
</dbReference>
<dbReference type="PANTHER" id="PTHR42973:SF13">
    <property type="entry name" value="FAD-BINDING PCMH-TYPE DOMAIN-CONTAINING PROTEIN"/>
    <property type="match status" value="1"/>
</dbReference>
<evidence type="ECO:0000313" key="8">
    <source>
        <dbReference type="Proteomes" id="UP000310685"/>
    </source>
</evidence>
<organism evidence="7 8">
    <name type="scientific">Wallemia mellicola</name>
    <dbReference type="NCBI Taxonomy" id="1708541"/>
    <lineage>
        <taxon>Eukaryota</taxon>
        <taxon>Fungi</taxon>
        <taxon>Dikarya</taxon>
        <taxon>Basidiomycota</taxon>
        <taxon>Wallemiomycotina</taxon>
        <taxon>Wallemiomycetes</taxon>
        <taxon>Wallemiales</taxon>
        <taxon>Wallemiaceae</taxon>
        <taxon>Wallemia</taxon>
    </lineage>
</organism>
<proteinExistence type="inferred from homology"/>
<sequence length="496" mass="53432">MILKSLSFAAVASHVAFAASVTIDPNLAGCKALEKIGKTQVHYPNDPIYESDIFHASSSSSQRAACSVEPSTVDEVVDIINVISEQNVPFALKSGGHAQNVGFSSTEGIQIALKNFNSVEYDPVTNLATIGTGQLWESVYAGLEPHGVSVNGGRVSGVGVGGFVLGGGYSWLTNQIGLTSDRVVEYEIVLYTGEILRVNREYHPDLFFGLKGGGNNFGIVTKVTLEAHQQGQVYGGQIFISKDSLSKANTAISNWDKNNNDPKSSIGVTYGYAPGQGLFAELLLFYDGPTPPKGVFDEILAIPSTKSSVFSRSYTDLVLSVNGSATDGVRGYYRGISLKEYPVVLLESIANYTETLGKEAESHSLASLVVAVEPFLKNINSHDTYGPSAFPHPADGYLSPANFIPTWTDEKEDSYFYDLTKKFSDAITFNADALGQNISHAIIYNNYANADVPHERIYGDNIDKIADIKKRYGVDRVSHLTGGFIVGKSVGKSGNW</sequence>
<protein>
    <submittedName>
        <fullName evidence="7">FAD dependent oxidoreductase</fullName>
    </submittedName>
</protein>
<dbReference type="AlphaFoldDB" id="A0A4T0MD89"/>
<dbReference type="PANTHER" id="PTHR42973">
    <property type="entry name" value="BINDING OXIDOREDUCTASE, PUTATIVE (AFU_ORTHOLOGUE AFUA_1G17690)-RELATED"/>
    <property type="match status" value="1"/>
</dbReference>
<dbReference type="EMBL" id="SPRC01000011">
    <property type="protein sequence ID" value="TIB81070.1"/>
    <property type="molecule type" value="Genomic_DNA"/>
</dbReference>
<comment type="caution">
    <text evidence="7">The sequence shown here is derived from an EMBL/GenBank/DDBJ whole genome shotgun (WGS) entry which is preliminary data.</text>
</comment>
<keyword evidence="3" id="KW-0274">FAD</keyword>
<evidence type="ECO:0000256" key="5">
    <source>
        <dbReference type="SAM" id="SignalP"/>
    </source>
</evidence>
<keyword evidence="5" id="KW-0732">Signal</keyword>
<feature type="signal peptide" evidence="5">
    <location>
        <begin position="1"/>
        <end position="18"/>
    </location>
</feature>
<dbReference type="SUPFAM" id="SSF56176">
    <property type="entry name" value="FAD-binding/transporter-associated domain-like"/>
    <property type="match status" value="1"/>
</dbReference>
<dbReference type="InterPro" id="IPR036318">
    <property type="entry name" value="FAD-bd_PCMH-like_sf"/>
</dbReference>
<dbReference type="Gene3D" id="3.30.43.10">
    <property type="entry name" value="Uridine Diphospho-n-acetylenolpyruvylglucosamine Reductase, domain 2"/>
    <property type="match status" value="1"/>
</dbReference>
<dbReference type="InterPro" id="IPR006094">
    <property type="entry name" value="Oxid_FAD_bind_N"/>
</dbReference>
<feature type="chain" id="PRO_5044091112" evidence="5">
    <location>
        <begin position="19"/>
        <end position="496"/>
    </location>
</feature>
<dbReference type="Gene3D" id="3.40.462.20">
    <property type="match status" value="1"/>
</dbReference>
<evidence type="ECO:0000259" key="6">
    <source>
        <dbReference type="PROSITE" id="PS51387"/>
    </source>
</evidence>
<reference evidence="7 8" key="1">
    <citation type="submission" date="2019-03" db="EMBL/GenBank/DDBJ databases">
        <title>Sequencing 25 genomes of Wallemia mellicola.</title>
        <authorList>
            <person name="Gostincar C."/>
        </authorList>
    </citation>
    <scope>NUCLEOTIDE SEQUENCE [LARGE SCALE GENOMIC DNA]</scope>
    <source>
        <strain evidence="7 8">EXF-6152</strain>
    </source>
</reference>
<dbReference type="Pfam" id="PF01565">
    <property type="entry name" value="FAD_binding_4"/>
    <property type="match status" value="1"/>
</dbReference>
<dbReference type="Gene3D" id="3.30.465.10">
    <property type="match status" value="1"/>
</dbReference>
<evidence type="ECO:0000256" key="2">
    <source>
        <dbReference type="ARBA" id="ARBA00022630"/>
    </source>
</evidence>
<dbReference type="Proteomes" id="UP000310685">
    <property type="component" value="Unassembled WGS sequence"/>
</dbReference>
<comment type="similarity">
    <text evidence="1">Belongs to the oxygen-dependent FAD-linked oxidoreductase family.</text>
</comment>
<gene>
    <name evidence="7" type="ORF">E3Q22_01546</name>
</gene>
<evidence type="ECO:0000313" key="7">
    <source>
        <dbReference type="EMBL" id="TIB81070.1"/>
    </source>
</evidence>
<keyword evidence="2" id="KW-0285">Flavoprotein</keyword>